<dbReference type="STRING" id="40296.A0A0A2LF95"/>
<dbReference type="Proteomes" id="UP000030104">
    <property type="component" value="Unassembled WGS sequence"/>
</dbReference>
<dbReference type="OrthoDB" id="2906425at2759"/>
<dbReference type="PANTHER" id="PTHR21310:SF15">
    <property type="entry name" value="AMINOGLYCOSIDE PHOSPHOTRANSFERASE DOMAIN-CONTAINING PROTEIN"/>
    <property type="match status" value="1"/>
</dbReference>
<reference evidence="2 3" key="1">
    <citation type="journal article" date="2015" name="Mol. Plant Microbe Interact.">
        <title>Genome, transcriptome, and functional analyses of Penicillium expansum provide new insights into secondary metabolism and pathogenicity.</title>
        <authorList>
            <person name="Ballester A.R."/>
            <person name="Marcet-Houben M."/>
            <person name="Levin E."/>
            <person name="Sela N."/>
            <person name="Selma-Lazaro C."/>
            <person name="Carmona L."/>
            <person name="Wisniewski M."/>
            <person name="Droby S."/>
            <person name="Gonzalez-Candelas L."/>
            <person name="Gabaldon T."/>
        </authorList>
    </citation>
    <scope>NUCLEOTIDE SEQUENCE [LARGE SCALE GENOMIC DNA]</scope>
    <source>
        <strain evidence="2 3">PHI-1</strain>
    </source>
</reference>
<evidence type="ECO:0000313" key="2">
    <source>
        <dbReference type="EMBL" id="KGO77861.1"/>
    </source>
</evidence>
<keyword evidence="2" id="KW-0808">Transferase</keyword>
<dbReference type="OMA" id="WEYAQIM"/>
<dbReference type="EMBL" id="JQGA01000088">
    <property type="protein sequence ID" value="KGO77861.1"/>
    <property type="molecule type" value="Genomic_DNA"/>
</dbReference>
<evidence type="ECO:0000313" key="3">
    <source>
        <dbReference type="Proteomes" id="UP000030104"/>
    </source>
</evidence>
<dbReference type="InterPro" id="IPR011009">
    <property type="entry name" value="Kinase-like_dom_sf"/>
</dbReference>
<evidence type="ECO:0000259" key="1">
    <source>
        <dbReference type="Pfam" id="PF01636"/>
    </source>
</evidence>
<proteinExistence type="predicted"/>
<keyword evidence="3" id="KW-1185">Reference proteome</keyword>
<sequence>MTESTAEVLYEQQNLHKGHRYIKNGNILVPYPSSLSPLNLQADQEVITVLDKQMGRLVLEWDSSWVTKSGFGVRSAEAEAMRLVFKHTDVPVPEVLFTEFIPDIGKINRREFFKPNFHPPEGMIGMTIISGIPLEQKWNRLDDEAKESICLQLWDLISKVRNIARPQELEGPYQCAADGSLSQDPMLEDLQEPARPLASDWELRVRIYERYLHFGGSRYENQLLNMLPRSERSVFTHADIAPRNVIVDEQNNVTGILDWESAGWYPEYWEYAQIMRPAFWGDWSVWMEKTAPQRWDLGGINAARKVLF</sequence>
<dbReference type="HOGENOM" id="CLU_021768_7_0_1"/>
<name>A0A0A2LF95_PENIT</name>
<comment type="caution">
    <text evidence="2">The sequence shown here is derived from an EMBL/GenBank/DDBJ whole genome shotgun (WGS) entry which is preliminary data.</text>
</comment>
<dbReference type="AlphaFoldDB" id="A0A0A2LF95"/>
<dbReference type="InterPro" id="IPR002575">
    <property type="entry name" value="Aminoglycoside_PTrfase"/>
</dbReference>
<gene>
    <name evidence="2" type="ORF">PITC_060420</name>
</gene>
<protein>
    <submittedName>
        <fullName evidence="2">Aminoglycoside phosphotransferase</fullName>
    </submittedName>
</protein>
<dbReference type="GO" id="GO:0016740">
    <property type="term" value="F:transferase activity"/>
    <property type="evidence" value="ECO:0007669"/>
    <property type="project" value="UniProtKB-KW"/>
</dbReference>
<dbReference type="Pfam" id="PF01636">
    <property type="entry name" value="APH"/>
    <property type="match status" value="1"/>
</dbReference>
<accession>A0A0A2LF95</accession>
<dbReference type="PhylomeDB" id="A0A0A2LF95"/>
<dbReference type="PANTHER" id="PTHR21310">
    <property type="entry name" value="AMINOGLYCOSIDE PHOSPHOTRANSFERASE-RELATED-RELATED"/>
    <property type="match status" value="1"/>
</dbReference>
<dbReference type="CDD" id="cd05120">
    <property type="entry name" value="APH_ChoK_like"/>
    <property type="match status" value="1"/>
</dbReference>
<organism evidence="2 3">
    <name type="scientific">Penicillium italicum</name>
    <name type="common">Blue mold</name>
    <dbReference type="NCBI Taxonomy" id="40296"/>
    <lineage>
        <taxon>Eukaryota</taxon>
        <taxon>Fungi</taxon>
        <taxon>Dikarya</taxon>
        <taxon>Ascomycota</taxon>
        <taxon>Pezizomycotina</taxon>
        <taxon>Eurotiomycetes</taxon>
        <taxon>Eurotiomycetidae</taxon>
        <taxon>Eurotiales</taxon>
        <taxon>Aspergillaceae</taxon>
        <taxon>Penicillium</taxon>
    </lineage>
</organism>
<dbReference type="Gene3D" id="3.90.1200.10">
    <property type="match status" value="1"/>
</dbReference>
<dbReference type="InterPro" id="IPR051678">
    <property type="entry name" value="AGP_Transferase"/>
</dbReference>
<dbReference type="SUPFAM" id="SSF56112">
    <property type="entry name" value="Protein kinase-like (PK-like)"/>
    <property type="match status" value="1"/>
</dbReference>
<feature type="domain" description="Aminoglycoside phosphotransferase" evidence="1">
    <location>
        <begin position="76"/>
        <end position="281"/>
    </location>
</feature>